<dbReference type="OrthoDB" id="9790239at2"/>
<feature type="compositionally biased region" description="Polar residues" evidence="1">
    <location>
        <begin position="148"/>
        <end position="159"/>
    </location>
</feature>
<dbReference type="EMBL" id="BFBY01000003">
    <property type="protein sequence ID" value="GBG04698.1"/>
    <property type="molecule type" value="Genomic_DNA"/>
</dbReference>
<feature type="compositionally biased region" description="Basic and acidic residues" evidence="1">
    <location>
        <begin position="137"/>
        <end position="146"/>
    </location>
</feature>
<feature type="region of interest" description="Disordered" evidence="1">
    <location>
        <begin position="46"/>
        <end position="77"/>
    </location>
</feature>
<dbReference type="PANTHER" id="PTHR21180:SF32">
    <property type="entry name" value="ENDONUCLEASE_EXONUCLEASE_PHOSPHATASE FAMILY DOMAIN-CONTAINING PROTEIN 1"/>
    <property type="match status" value="1"/>
</dbReference>
<dbReference type="SUPFAM" id="SSF47781">
    <property type="entry name" value="RuvA domain 2-like"/>
    <property type="match status" value="1"/>
</dbReference>
<name>A0A2Z6T8H8_9LACO</name>
<evidence type="ECO:0000313" key="3">
    <source>
        <dbReference type="EMBL" id="GBG04698.1"/>
    </source>
</evidence>
<dbReference type="GO" id="GO:0003677">
    <property type="term" value="F:DNA binding"/>
    <property type="evidence" value="ECO:0007669"/>
    <property type="project" value="InterPro"/>
</dbReference>
<dbReference type="InterPro" id="IPR004509">
    <property type="entry name" value="Competence_ComEA_HhH"/>
</dbReference>
<feature type="domain" description="Helix-hairpin-helix DNA-binding motif class 1" evidence="2">
    <location>
        <begin position="204"/>
        <end position="223"/>
    </location>
</feature>
<reference evidence="4" key="1">
    <citation type="submission" date="2018-03" db="EMBL/GenBank/DDBJ databases">
        <title>New taxa in the Lactobacillus gasseri group.</title>
        <authorList>
            <person name="Tanizawa Y."/>
            <person name="Tohno M."/>
            <person name="Endo A."/>
            <person name="Arita M."/>
        </authorList>
    </citation>
    <scope>NUCLEOTIDE SEQUENCE [LARGE SCALE GENOMIC DNA]</scope>
    <source>
        <strain evidence="4">DSM 24759</strain>
    </source>
</reference>
<dbReference type="InterPro" id="IPR051675">
    <property type="entry name" value="Endo/Exo/Phosphatase_dom_1"/>
</dbReference>
<keyword evidence="4" id="KW-1185">Reference proteome</keyword>
<dbReference type="Pfam" id="PF10531">
    <property type="entry name" value="SLBB"/>
    <property type="match status" value="1"/>
</dbReference>
<organism evidence="3 4">
    <name type="scientific">Lactobacillus rodentium</name>
    <dbReference type="NCBI Taxonomy" id="947835"/>
    <lineage>
        <taxon>Bacteria</taxon>
        <taxon>Bacillati</taxon>
        <taxon>Bacillota</taxon>
        <taxon>Bacilli</taxon>
        <taxon>Lactobacillales</taxon>
        <taxon>Lactobacillaceae</taxon>
        <taxon>Lactobacillus</taxon>
    </lineage>
</organism>
<feature type="domain" description="Helix-hairpin-helix DNA-binding motif class 1" evidence="2">
    <location>
        <begin position="174"/>
        <end position="193"/>
    </location>
</feature>
<comment type="caution">
    <text evidence="3">The sequence shown here is derived from an EMBL/GenBank/DDBJ whole genome shotgun (WGS) entry which is preliminary data.</text>
</comment>
<evidence type="ECO:0000256" key="1">
    <source>
        <dbReference type="SAM" id="MobiDB-lite"/>
    </source>
</evidence>
<gene>
    <name evidence="3" type="primary">comEA</name>
    <name evidence="3" type="ORF">LrDSM24759_06120</name>
</gene>
<dbReference type="GO" id="GO:0006281">
    <property type="term" value="P:DNA repair"/>
    <property type="evidence" value="ECO:0007669"/>
    <property type="project" value="InterPro"/>
</dbReference>
<dbReference type="AlphaFoldDB" id="A0A2Z6T8H8"/>
<dbReference type="GO" id="GO:0015628">
    <property type="term" value="P:protein secretion by the type II secretion system"/>
    <property type="evidence" value="ECO:0007669"/>
    <property type="project" value="TreeGrafter"/>
</dbReference>
<dbReference type="NCBIfam" id="TIGR00426">
    <property type="entry name" value="competence protein ComEA helix-hairpin-helix repeat region"/>
    <property type="match status" value="1"/>
</dbReference>
<sequence>MNFQLIKDFIKEHKKYCFIGVLLIIGILYYCTNQKSEVDNTNLLTQTSQSSAKTESETDKISSSSSSAPNVTNSTTSTKVTCDISGAVKHGGVYTLKNGARLLDLIEAAGGLTEKAQVKAINRAQLLKDQDQIYIPHEGEKIEPRGDTTVNKGASSDSTDASKEQIHLNSATVSDLQKLNGVGQKRAEQIIQFRDANGGFKQIQDITKVSGIGEKTFEKFKDQLAL</sequence>
<accession>A0A2Z6T8H8</accession>
<dbReference type="RefSeq" id="WP_117118041.1">
    <property type="nucleotide sequence ID" value="NZ_BFBY01000003.1"/>
</dbReference>
<feature type="region of interest" description="Disordered" evidence="1">
    <location>
        <begin position="137"/>
        <end position="163"/>
    </location>
</feature>
<protein>
    <submittedName>
        <fullName evidence="3">Competence protein ComEA</fullName>
    </submittedName>
</protein>
<dbReference type="InterPro" id="IPR010994">
    <property type="entry name" value="RuvA_2-like"/>
</dbReference>
<dbReference type="Pfam" id="PF12836">
    <property type="entry name" value="HHH_3"/>
    <property type="match status" value="1"/>
</dbReference>
<dbReference type="SMART" id="SM00278">
    <property type="entry name" value="HhH1"/>
    <property type="match status" value="2"/>
</dbReference>
<evidence type="ECO:0000313" key="4">
    <source>
        <dbReference type="Proteomes" id="UP000257317"/>
    </source>
</evidence>
<dbReference type="InterPro" id="IPR003583">
    <property type="entry name" value="Hlx-hairpin-Hlx_DNA-bd_motif"/>
</dbReference>
<dbReference type="InterPro" id="IPR019554">
    <property type="entry name" value="Soluble_ligand-bd"/>
</dbReference>
<feature type="compositionally biased region" description="Low complexity" evidence="1">
    <location>
        <begin position="61"/>
        <end position="77"/>
    </location>
</feature>
<proteinExistence type="predicted"/>
<dbReference type="PANTHER" id="PTHR21180">
    <property type="entry name" value="ENDONUCLEASE/EXONUCLEASE/PHOSPHATASE FAMILY DOMAIN-CONTAINING PROTEIN 1"/>
    <property type="match status" value="1"/>
</dbReference>
<evidence type="ECO:0000259" key="2">
    <source>
        <dbReference type="SMART" id="SM00278"/>
    </source>
</evidence>
<dbReference type="GO" id="GO:0015627">
    <property type="term" value="C:type II protein secretion system complex"/>
    <property type="evidence" value="ECO:0007669"/>
    <property type="project" value="TreeGrafter"/>
</dbReference>
<dbReference type="Gene3D" id="1.10.150.280">
    <property type="entry name" value="AF1531-like domain"/>
    <property type="match status" value="1"/>
</dbReference>
<dbReference type="Gene3D" id="3.10.20.600">
    <property type="match status" value="1"/>
</dbReference>
<dbReference type="Proteomes" id="UP000257317">
    <property type="component" value="Unassembled WGS sequence"/>
</dbReference>